<comment type="caution">
    <text evidence="1">The sequence shown here is derived from an EMBL/GenBank/DDBJ whole genome shotgun (WGS) entry which is preliminary data.</text>
</comment>
<dbReference type="Proteomes" id="UP001064048">
    <property type="component" value="Chromosome 9"/>
</dbReference>
<dbReference type="EMBL" id="CM046109">
    <property type="protein sequence ID" value="KAI8442135.1"/>
    <property type="molecule type" value="Genomic_DNA"/>
</dbReference>
<accession>A0ACC0L0M4</accession>
<reference evidence="1 2" key="1">
    <citation type="journal article" date="2022" name="Genome Biol. Evol.">
        <title>The Spruce Budworm Genome: Reconstructing the Evolutionary History of Antifreeze Proteins.</title>
        <authorList>
            <person name="Beliveau C."/>
            <person name="Gagne P."/>
            <person name="Picq S."/>
            <person name="Vernygora O."/>
            <person name="Keeling C.I."/>
            <person name="Pinkney K."/>
            <person name="Doucet D."/>
            <person name="Wen F."/>
            <person name="Johnston J.S."/>
            <person name="Maaroufi H."/>
            <person name="Boyle B."/>
            <person name="Laroche J."/>
            <person name="Dewar K."/>
            <person name="Juretic N."/>
            <person name="Blackburn G."/>
            <person name="Nisole A."/>
            <person name="Brunet B."/>
            <person name="Brandao M."/>
            <person name="Lumley L."/>
            <person name="Duan J."/>
            <person name="Quan G."/>
            <person name="Lucarotti C.J."/>
            <person name="Roe A.D."/>
            <person name="Sperling F.A.H."/>
            <person name="Levesque R.C."/>
            <person name="Cusson M."/>
        </authorList>
    </citation>
    <scope>NUCLEOTIDE SEQUENCE [LARGE SCALE GENOMIC DNA]</scope>
    <source>
        <strain evidence="1">Glfc:IPQL:Cfum</strain>
    </source>
</reference>
<protein>
    <submittedName>
        <fullName evidence="1">Uncharacterized protein</fullName>
    </submittedName>
</protein>
<organism evidence="1 2">
    <name type="scientific">Choristoneura fumiferana</name>
    <name type="common">Spruce budworm moth</name>
    <name type="synonym">Archips fumiferana</name>
    <dbReference type="NCBI Taxonomy" id="7141"/>
    <lineage>
        <taxon>Eukaryota</taxon>
        <taxon>Metazoa</taxon>
        <taxon>Ecdysozoa</taxon>
        <taxon>Arthropoda</taxon>
        <taxon>Hexapoda</taxon>
        <taxon>Insecta</taxon>
        <taxon>Pterygota</taxon>
        <taxon>Neoptera</taxon>
        <taxon>Endopterygota</taxon>
        <taxon>Lepidoptera</taxon>
        <taxon>Glossata</taxon>
        <taxon>Ditrysia</taxon>
        <taxon>Tortricoidea</taxon>
        <taxon>Tortricidae</taxon>
        <taxon>Tortricinae</taxon>
        <taxon>Choristoneura</taxon>
    </lineage>
</organism>
<evidence type="ECO:0000313" key="2">
    <source>
        <dbReference type="Proteomes" id="UP001064048"/>
    </source>
</evidence>
<sequence>MQRNRMAVWKIARPPNYNTNINHIYPYSEIPYVGEYNLVRLPLSSTNFIEHVDYWEKGKYQPWQESVASPTATTSIISTNSKIPNRIPVISYTNCSTSSYIKDNSVKLVTLMGAPINKSCAKDIARMVNYDDGQVIVFGFEETQQDIKNLNDELKVIGLLPCHGYELPEKLQGLTLFGDNSHRVYTNITEMSEELSKRIVSGAYDSAVNVALKLDESGNNTAITDVILKSGPVKFMSKKYFKTIKLDGQLNKDGNRFAFGDGTDKSSEAVRWEIYPIWDNNTVFFKIKNVEHGSFLRIDDNSDGSGEKKILGSQDSNDLNYQWSFEPLKIDDDLMFRIIDRKYNLGWKLGTTSESYLCGSKAYGSFQKEGWNGSFSTGTQSGLDYSLILLLSSRACFAVFQQEK</sequence>
<proteinExistence type="predicted"/>
<name>A0ACC0L0M4_CHOFU</name>
<gene>
    <name evidence="1" type="ORF">MSG28_005752</name>
</gene>
<keyword evidence="2" id="KW-1185">Reference proteome</keyword>
<evidence type="ECO:0000313" key="1">
    <source>
        <dbReference type="EMBL" id="KAI8442135.1"/>
    </source>
</evidence>